<feature type="compositionally biased region" description="Basic and acidic residues" evidence="11">
    <location>
        <begin position="295"/>
        <end position="305"/>
    </location>
</feature>
<keyword evidence="8" id="KW-0391">Immunity</keyword>
<dbReference type="PROSITE" id="PS50105">
    <property type="entry name" value="SAM_DOMAIN"/>
    <property type="match status" value="1"/>
</dbReference>
<dbReference type="InterPro" id="IPR011989">
    <property type="entry name" value="ARM-like"/>
</dbReference>
<evidence type="ECO:0000256" key="6">
    <source>
        <dbReference type="ARBA" id="ARBA00022737"/>
    </source>
</evidence>
<feature type="compositionally biased region" description="Basic and acidic residues" evidence="11">
    <location>
        <begin position="57"/>
        <end position="70"/>
    </location>
</feature>
<evidence type="ECO:0000256" key="9">
    <source>
        <dbReference type="ARBA" id="ARBA00023027"/>
    </source>
</evidence>
<reference evidence="14 15" key="1">
    <citation type="submission" date="2023-08" db="EMBL/GenBank/DDBJ databases">
        <title>A Necator americanus chromosomal reference genome.</title>
        <authorList>
            <person name="Ilik V."/>
            <person name="Petrzelkova K.J."/>
            <person name="Pardy F."/>
            <person name="Fuh T."/>
            <person name="Niatou-Singa F.S."/>
            <person name="Gouil Q."/>
            <person name="Baker L."/>
            <person name="Ritchie M.E."/>
            <person name="Jex A.R."/>
            <person name="Gazzola D."/>
            <person name="Li H."/>
            <person name="Toshio Fujiwara R."/>
            <person name="Zhan B."/>
            <person name="Aroian R.V."/>
            <person name="Pafco B."/>
            <person name="Schwarz E.M."/>
        </authorList>
    </citation>
    <scope>NUCLEOTIDE SEQUENCE [LARGE SCALE GENOMIC DNA]</scope>
    <source>
        <strain evidence="14 15">Aroian</strain>
        <tissue evidence="14">Whole animal</tissue>
    </source>
</reference>
<keyword evidence="15" id="KW-1185">Reference proteome</keyword>
<sequence>MERSADTLGPALVQPETSATATNLGVSLETRPTYVAELAPADPKITRKPLIKDVKAKTTMGDDAREERNQLARQDASVSNYNRRSPLGRASEVPAVVTSMPKIVEVMKDVQDVVERPTRLGLLTVDEESPWEIEDDTSYADSVQYTRNRFKKPLFIYLVILEPLKSCIATPPKRMKNIHNLMIKTNDLWLELDDDICSSDSSPLVSPSLRTPAIALPPPPPKSAPPFSQAAQYANSSPICNGDVSLSNGGTPTILRPDESLLRPHELETNGKRVEIQTATSECRLQQSLSTPCPPHEEPVPRKDSEYRRFKSEGSSAGPLPAGPEMDVAIDDLSPIADARSTPPHRFNLIAQDSVVNGGPITKHSNTEQVLMMHTLKTKTSKYQSFIDKAFQNIMQATDEQIIEGCTIVAKVMTKAWMIPKVSHDLSFALCDYLREKMYLDALIKLFIGPTTCEPVRLACGRVLEECMSLNNREYIVNKGWLKKIVSMAMKLNKNAEQQRMSLSIMESMFKHSSSTSLKLIEYGVLDHIIITSKRAMDTPTTLRHAALGLANLTLYTCSEGKKKLIQKKLPEWLFLLVNQDDDLTRYYASLAICMLASIKEFESAVMKSDTLKLVEPFLLAHDATTFAGDHYKHSQGRPKEWLSRLLPMLKSMRREAKSMAAFHFAMEAAIKKDQNKLDVFQEIGAIQALKEVASSPDEVAAKFASEALTVIGEEVPYKLAQQVPNWTVKDVQYWVKKIGFEDYVDSFAKQMVDGDILLHLTEKELERDIGMSSGLHRKRFIRELESLKIAADYSAVDESNLDQLLMSLSPELSVYTYKMLSCGINRSLLGSLTDELMQTACGITNPIHRLKMTQAFQNAKHPDEVEVAVLSKQIDVFISYRRSTGNQLASLIKVLLQLKGYKVFIDVDKLYAGKFDSSLLKNIQAAKHFILVLTPNSLDRLLNDHNGDDWIHKELKCAFEYQKNIIPIFDQAFEFPQNEEAIPQDIRMITKYNGVKWVHDYQDACMGKVVRFIEGELNRTPSLPASSNSAPHSRRTVGGRFPPSQSSIRQTSTTSHRGIGRVGEHPPSTPTFTPASSTDKNRRKHHTSVTTVYDRN</sequence>
<evidence type="ECO:0000259" key="12">
    <source>
        <dbReference type="PROSITE" id="PS50104"/>
    </source>
</evidence>
<feature type="region of interest" description="Disordered" evidence="11">
    <location>
        <begin position="57"/>
        <end position="85"/>
    </location>
</feature>
<dbReference type="CDD" id="cd24153">
    <property type="entry name" value="SARM1_N"/>
    <property type="match status" value="1"/>
</dbReference>
<evidence type="ECO:0000256" key="11">
    <source>
        <dbReference type="SAM" id="MobiDB-lite"/>
    </source>
</evidence>
<dbReference type="EMBL" id="JAVFWL010000003">
    <property type="protein sequence ID" value="KAK6744012.1"/>
    <property type="molecule type" value="Genomic_DNA"/>
</dbReference>
<comment type="caution">
    <text evidence="14">The sequence shown here is derived from an EMBL/GenBank/DDBJ whole genome shotgun (WGS) entry which is preliminary data.</text>
</comment>
<dbReference type="Gene3D" id="1.10.150.50">
    <property type="entry name" value="Transcription Factor, Ets-1"/>
    <property type="match status" value="2"/>
</dbReference>
<dbReference type="PANTHER" id="PTHR22998">
    <property type="entry name" value="SARM1"/>
    <property type="match status" value="1"/>
</dbReference>
<dbReference type="InterPro" id="IPR035897">
    <property type="entry name" value="Toll_tir_struct_dom_sf"/>
</dbReference>
<dbReference type="Pfam" id="PF00536">
    <property type="entry name" value="SAM_1"/>
    <property type="match status" value="1"/>
</dbReference>
<dbReference type="PANTHER" id="PTHR22998:SF1">
    <property type="entry name" value="NAD(+) HYDROLASE SARM1"/>
    <property type="match status" value="1"/>
</dbReference>
<dbReference type="Pfam" id="PF07647">
    <property type="entry name" value="SAM_2"/>
    <property type="match status" value="1"/>
</dbReference>
<dbReference type="InterPro" id="IPR016024">
    <property type="entry name" value="ARM-type_fold"/>
</dbReference>
<dbReference type="Gene3D" id="1.25.10.10">
    <property type="entry name" value="Leucine-rich Repeat Variant"/>
    <property type="match status" value="1"/>
</dbReference>
<dbReference type="Proteomes" id="UP001303046">
    <property type="component" value="Unassembled WGS sequence"/>
</dbReference>
<dbReference type="SMART" id="SM00255">
    <property type="entry name" value="TIR"/>
    <property type="match status" value="1"/>
</dbReference>
<comment type="subcellular location">
    <subcellularLocation>
        <location evidence="1">Cytoplasm</location>
    </subcellularLocation>
</comment>
<keyword evidence="9" id="KW-0520">NAD</keyword>
<dbReference type="SUPFAM" id="SSF47769">
    <property type="entry name" value="SAM/Pointed domain"/>
    <property type="match status" value="2"/>
</dbReference>
<dbReference type="PROSITE" id="PS50104">
    <property type="entry name" value="TIR"/>
    <property type="match status" value="1"/>
</dbReference>
<evidence type="ECO:0000256" key="2">
    <source>
        <dbReference type="ARBA" id="ARBA00008291"/>
    </source>
</evidence>
<gene>
    <name evidence="14" type="primary">Necator_chrIII.g11749</name>
    <name evidence="14" type="ORF">RB195_010984</name>
</gene>
<accession>A0ABR1D1B9</accession>
<feature type="region of interest" description="Disordered" evidence="11">
    <location>
        <begin position="1021"/>
        <end position="1097"/>
    </location>
</feature>
<proteinExistence type="inferred from homology"/>
<evidence type="ECO:0000256" key="7">
    <source>
        <dbReference type="ARBA" id="ARBA00022801"/>
    </source>
</evidence>
<dbReference type="SMART" id="SM00454">
    <property type="entry name" value="SAM"/>
    <property type="match status" value="2"/>
</dbReference>
<keyword evidence="5" id="KW-0399">Innate immunity</keyword>
<dbReference type="InterPro" id="IPR013761">
    <property type="entry name" value="SAM/pointed_sf"/>
</dbReference>
<name>A0ABR1D1B9_NECAM</name>
<comment type="similarity">
    <text evidence="2">Belongs to the SARM1 family.</text>
</comment>
<evidence type="ECO:0000256" key="8">
    <source>
        <dbReference type="ARBA" id="ARBA00022859"/>
    </source>
</evidence>
<feature type="region of interest" description="Disordered" evidence="11">
    <location>
        <begin position="285"/>
        <end position="305"/>
    </location>
</feature>
<evidence type="ECO:0000256" key="4">
    <source>
        <dbReference type="ARBA" id="ARBA00022490"/>
    </source>
</evidence>
<dbReference type="EC" id="3.2.2.6" evidence="3"/>
<feature type="domain" description="SAM" evidence="13">
    <location>
        <begin position="727"/>
        <end position="791"/>
    </location>
</feature>
<dbReference type="SUPFAM" id="SSF48371">
    <property type="entry name" value="ARM repeat"/>
    <property type="match status" value="1"/>
</dbReference>
<evidence type="ECO:0000259" key="13">
    <source>
        <dbReference type="PROSITE" id="PS50105"/>
    </source>
</evidence>
<dbReference type="InterPro" id="IPR039184">
    <property type="entry name" value="SARM1"/>
</dbReference>
<evidence type="ECO:0000313" key="14">
    <source>
        <dbReference type="EMBL" id="KAK6744012.1"/>
    </source>
</evidence>
<dbReference type="Pfam" id="PF13676">
    <property type="entry name" value="TIR_2"/>
    <property type="match status" value="1"/>
</dbReference>
<feature type="domain" description="TIR" evidence="12">
    <location>
        <begin position="873"/>
        <end position="1018"/>
    </location>
</feature>
<dbReference type="SUPFAM" id="SSF52200">
    <property type="entry name" value="Toll/Interleukin receptor TIR domain"/>
    <property type="match status" value="1"/>
</dbReference>
<evidence type="ECO:0000256" key="1">
    <source>
        <dbReference type="ARBA" id="ARBA00004496"/>
    </source>
</evidence>
<dbReference type="CDD" id="cd09501">
    <property type="entry name" value="SAM_SARM1-like_repeat1"/>
    <property type="match status" value="1"/>
</dbReference>
<evidence type="ECO:0000256" key="3">
    <source>
        <dbReference type="ARBA" id="ARBA00011982"/>
    </source>
</evidence>
<dbReference type="CDD" id="cd09502">
    <property type="entry name" value="SAM_SARM1-like_repeat2"/>
    <property type="match status" value="1"/>
</dbReference>
<keyword evidence="6" id="KW-0677">Repeat</keyword>
<protein>
    <recommendedName>
        <fullName evidence="3">ADP-ribosyl cyclase/cyclic ADP-ribose hydrolase</fullName>
        <ecNumber evidence="3">3.2.2.6</ecNumber>
    </recommendedName>
</protein>
<evidence type="ECO:0000256" key="10">
    <source>
        <dbReference type="ARBA" id="ARBA00047304"/>
    </source>
</evidence>
<dbReference type="Gene3D" id="3.40.50.10140">
    <property type="entry name" value="Toll/interleukin-1 receptor homology (TIR) domain"/>
    <property type="match status" value="1"/>
</dbReference>
<keyword evidence="4" id="KW-0963">Cytoplasm</keyword>
<evidence type="ECO:0000313" key="15">
    <source>
        <dbReference type="Proteomes" id="UP001303046"/>
    </source>
</evidence>
<dbReference type="InterPro" id="IPR000157">
    <property type="entry name" value="TIR_dom"/>
</dbReference>
<dbReference type="InterPro" id="IPR001660">
    <property type="entry name" value="SAM"/>
</dbReference>
<organism evidence="14 15">
    <name type="scientific">Necator americanus</name>
    <name type="common">Human hookworm</name>
    <dbReference type="NCBI Taxonomy" id="51031"/>
    <lineage>
        <taxon>Eukaryota</taxon>
        <taxon>Metazoa</taxon>
        <taxon>Ecdysozoa</taxon>
        <taxon>Nematoda</taxon>
        <taxon>Chromadorea</taxon>
        <taxon>Rhabditida</taxon>
        <taxon>Rhabditina</taxon>
        <taxon>Rhabditomorpha</taxon>
        <taxon>Strongyloidea</taxon>
        <taxon>Ancylostomatidae</taxon>
        <taxon>Bunostominae</taxon>
        <taxon>Necator</taxon>
    </lineage>
</organism>
<feature type="compositionally biased region" description="Polar residues" evidence="11">
    <location>
        <begin position="1021"/>
        <end position="1032"/>
    </location>
</feature>
<comment type="catalytic activity">
    <reaction evidence="10">
        <text>NAD(+) + H2O = ADP-D-ribose + nicotinamide + H(+)</text>
        <dbReference type="Rhea" id="RHEA:16301"/>
        <dbReference type="ChEBI" id="CHEBI:15377"/>
        <dbReference type="ChEBI" id="CHEBI:15378"/>
        <dbReference type="ChEBI" id="CHEBI:17154"/>
        <dbReference type="ChEBI" id="CHEBI:57540"/>
        <dbReference type="ChEBI" id="CHEBI:57967"/>
        <dbReference type="EC" id="3.2.2.6"/>
    </reaction>
    <physiologicalReaction direction="left-to-right" evidence="10">
        <dbReference type="Rhea" id="RHEA:16302"/>
    </physiologicalReaction>
</comment>
<evidence type="ECO:0000256" key="5">
    <source>
        <dbReference type="ARBA" id="ARBA00022588"/>
    </source>
</evidence>
<keyword evidence="7" id="KW-0378">Hydrolase</keyword>
<feature type="compositionally biased region" description="Low complexity" evidence="11">
    <location>
        <begin position="1045"/>
        <end position="1056"/>
    </location>
</feature>